<proteinExistence type="predicted"/>
<name>A0ABP8N245_9BACT</name>
<dbReference type="RefSeq" id="WP_345245212.1">
    <property type="nucleotide sequence ID" value="NZ_BAABHD010000032.1"/>
</dbReference>
<evidence type="ECO:0000313" key="2">
    <source>
        <dbReference type="EMBL" id="GAA4460017.1"/>
    </source>
</evidence>
<evidence type="ECO:0000313" key="3">
    <source>
        <dbReference type="Proteomes" id="UP001501175"/>
    </source>
</evidence>
<dbReference type="Gene3D" id="3.40.50.1110">
    <property type="entry name" value="SGNH hydrolase"/>
    <property type="match status" value="1"/>
</dbReference>
<dbReference type="EMBL" id="BAABHD010000032">
    <property type="protein sequence ID" value="GAA4460017.1"/>
    <property type="molecule type" value="Genomic_DNA"/>
</dbReference>
<sequence length="198" mass="22954">MNWYEDEIRQLEKKIQTQSPDNKPVVFYGSSSIRLWDKLTEDFPLCTSLNLGFGGSTLAACTWFFERVVVPARPSSLILYAGDNDLGDNRHPEEVYLFFCAFSDKVQQYFPAIPFTYLSVKASPARWHNAGNIRRTNDLIRGKTGEFPNYFFVDMFTPMLNDAGQPRRELFEADGLHLNRKGYELWRDVLTQHPHIFS</sequence>
<dbReference type="Proteomes" id="UP001501175">
    <property type="component" value="Unassembled WGS sequence"/>
</dbReference>
<dbReference type="InterPro" id="IPR036514">
    <property type="entry name" value="SGNH_hydro_sf"/>
</dbReference>
<keyword evidence="2" id="KW-0378">Hydrolase</keyword>
<comment type="caution">
    <text evidence="2">The sequence shown here is derived from an EMBL/GenBank/DDBJ whole genome shotgun (WGS) entry which is preliminary data.</text>
</comment>
<dbReference type="Pfam" id="PF13472">
    <property type="entry name" value="Lipase_GDSL_2"/>
    <property type="match status" value="1"/>
</dbReference>
<feature type="domain" description="SGNH hydrolase-type esterase" evidence="1">
    <location>
        <begin position="36"/>
        <end position="185"/>
    </location>
</feature>
<accession>A0ABP8N245</accession>
<gene>
    <name evidence="2" type="ORF">GCM10023189_34500</name>
</gene>
<protein>
    <submittedName>
        <fullName evidence="2">SGNH/GDSL hydrolase family protein</fullName>
    </submittedName>
</protein>
<dbReference type="GO" id="GO:0016787">
    <property type="term" value="F:hydrolase activity"/>
    <property type="evidence" value="ECO:0007669"/>
    <property type="project" value="UniProtKB-KW"/>
</dbReference>
<reference evidence="3" key="1">
    <citation type="journal article" date="2019" name="Int. J. Syst. Evol. Microbiol.">
        <title>The Global Catalogue of Microorganisms (GCM) 10K type strain sequencing project: providing services to taxonomists for standard genome sequencing and annotation.</title>
        <authorList>
            <consortium name="The Broad Institute Genomics Platform"/>
            <consortium name="The Broad Institute Genome Sequencing Center for Infectious Disease"/>
            <person name="Wu L."/>
            <person name="Ma J."/>
        </authorList>
    </citation>
    <scope>NUCLEOTIDE SEQUENCE [LARGE SCALE GENOMIC DNA]</scope>
    <source>
        <strain evidence="3">JCM 17927</strain>
    </source>
</reference>
<organism evidence="2 3">
    <name type="scientific">Nibrella saemangeumensis</name>
    <dbReference type="NCBI Taxonomy" id="1084526"/>
    <lineage>
        <taxon>Bacteria</taxon>
        <taxon>Pseudomonadati</taxon>
        <taxon>Bacteroidota</taxon>
        <taxon>Cytophagia</taxon>
        <taxon>Cytophagales</taxon>
        <taxon>Spirosomataceae</taxon>
        <taxon>Nibrella</taxon>
    </lineage>
</organism>
<dbReference type="InterPro" id="IPR013830">
    <property type="entry name" value="SGNH_hydro"/>
</dbReference>
<evidence type="ECO:0000259" key="1">
    <source>
        <dbReference type="Pfam" id="PF13472"/>
    </source>
</evidence>
<dbReference type="SUPFAM" id="SSF52266">
    <property type="entry name" value="SGNH hydrolase"/>
    <property type="match status" value="1"/>
</dbReference>
<keyword evidence="3" id="KW-1185">Reference proteome</keyword>